<comment type="caution">
    <text evidence="1">The sequence shown here is derived from an EMBL/GenBank/DDBJ whole genome shotgun (WGS) entry which is preliminary data.</text>
</comment>
<protein>
    <submittedName>
        <fullName evidence="1">Uncharacterized protein</fullName>
    </submittedName>
</protein>
<dbReference type="EMBL" id="CM037154">
    <property type="protein sequence ID" value="KAH7859991.1"/>
    <property type="molecule type" value="Genomic_DNA"/>
</dbReference>
<proteinExistence type="predicted"/>
<dbReference type="Proteomes" id="UP000828048">
    <property type="component" value="Chromosome 4"/>
</dbReference>
<organism evidence="1 2">
    <name type="scientific">Vaccinium darrowii</name>
    <dbReference type="NCBI Taxonomy" id="229202"/>
    <lineage>
        <taxon>Eukaryota</taxon>
        <taxon>Viridiplantae</taxon>
        <taxon>Streptophyta</taxon>
        <taxon>Embryophyta</taxon>
        <taxon>Tracheophyta</taxon>
        <taxon>Spermatophyta</taxon>
        <taxon>Magnoliopsida</taxon>
        <taxon>eudicotyledons</taxon>
        <taxon>Gunneridae</taxon>
        <taxon>Pentapetalae</taxon>
        <taxon>asterids</taxon>
        <taxon>Ericales</taxon>
        <taxon>Ericaceae</taxon>
        <taxon>Vaccinioideae</taxon>
        <taxon>Vaccinieae</taxon>
        <taxon>Vaccinium</taxon>
    </lineage>
</organism>
<evidence type="ECO:0000313" key="1">
    <source>
        <dbReference type="EMBL" id="KAH7859991.1"/>
    </source>
</evidence>
<name>A0ACB7Z2I2_9ERIC</name>
<accession>A0ACB7Z2I2</accession>
<reference evidence="1 2" key="1">
    <citation type="journal article" date="2021" name="Hortic Res">
        <title>High-quality reference genome and annotation aids understanding of berry development for evergreen blueberry (Vaccinium darrowii).</title>
        <authorList>
            <person name="Yu J."/>
            <person name="Hulse-Kemp A.M."/>
            <person name="Babiker E."/>
            <person name="Staton M."/>
        </authorList>
    </citation>
    <scope>NUCLEOTIDE SEQUENCE [LARGE SCALE GENOMIC DNA]</scope>
    <source>
        <strain evidence="2">cv. NJ 8807/NJ 8810</strain>
        <tissue evidence="1">Young leaf</tissue>
    </source>
</reference>
<gene>
    <name evidence="1" type="ORF">Vadar_007952</name>
</gene>
<keyword evidence="2" id="KW-1185">Reference proteome</keyword>
<sequence>MEYSKSLEIPNVHTDNPQNQEDSSKWRAPDKGNIKANCDVAINKPSHSSKVSVVFRSWDGKLLEGAAKSIRADSSIDGELQAIRLACEMANGLGLKEVEIESDNKQAISLSVSKLVPPWQVCAVVHDIRHFAKEGKHLFRWVRRNANKVAHEVASLALKKNIPCNSLKKNIPCNWVVNPPLSLVTLLKNDFNESL</sequence>
<evidence type="ECO:0000313" key="2">
    <source>
        <dbReference type="Proteomes" id="UP000828048"/>
    </source>
</evidence>